<reference evidence="1" key="1">
    <citation type="journal article" date="2014" name="Front. Microbiol.">
        <title>High frequency of phylogenetically diverse reductive dehalogenase-homologous genes in deep subseafloor sedimentary metagenomes.</title>
        <authorList>
            <person name="Kawai M."/>
            <person name="Futagami T."/>
            <person name="Toyoda A."/>
            <person name="Takaki Y."/>
            <person name="Nishi S."/>
            <person name="Hori S."/>
            <person name="Arai W."/>
            <person name="Tsubouchi T."/>
            <person name="Morono Y."/>
            <person name="Uchiyama I."/>
            <person name="Ito T."/>
            <person name="Fujiyama A."/>
            <person name="Inagaki F."/>
            <person name="Takami H."/>
        </authorList>
    </citation>
    <scope>NUCLEOTIDE SEQUENCE</scope>
    <source>
        <strain evidence="1">Expedition CK06-06</strain>
    </source>
</reference>
<accession>X0VBU3</accession>
<protein>
    <submittedName>
        <fullName evidence="1">Uncharacterized protein</fullName>
    </submittedName>
</protein>
<name>X0VBU3_9ZZZZ</name>
<organism evidence="1">
    <name type="scientific">marine sediment metagenome</name>
    <dbReference type="NCBI Taxonomy" id="412755"/>
    <lineage>
        <taxon>unclassified sequences</taxon>
        <taxon>metagenomes</taxon>
        <taxon>ecological metagenomes</taxon>
    </lineage>
</organism>
<comment type="caution">
    <text evidence="1">The sequence shown here is derived from an EMBL/GenBank/DDBJ whole genome shotgun (WGS) entry which is preliminary data.</text>
</comment>
<feature type="non-terminal residue" evidence="1">
    <location>
        <position position="95"/>
    </location>
</feature>
<dbReference type="EMBL" id="BARS01037790">
    <property type="protein sequence ID" value="GAG15554.1"/>
    <property type="molecule type" value="Genomic_DNA"/>
</dbReference>
<dbReference type="AlphaFoldDB" id="X0VBU3"/>
<sequence length="95" mass="9828">MRVPSALVQKRICGSMLSPYRAASIALPGASVKAAGLYRDSVSPIGAWVGQHRTLKGAASFPPEADAPLAHRIDAPAFRLGSALTTPAKHEPGIA</sequence>
<evidence type="ECO:0000313" key="1">
    <source>
        <dbReference type="EMBL" id="GAG15554.1"/>
    </source>
</evidence>
<gene>
    <name evidence="1" type="ORF">S01H1_57898</name>
</gene>
<proteinExistence type="predicted"/>